<organism evidence="1 2">
    <name type="scientific">Glutamicibacter nicotianae</name>
    <name type="common">Arthrobacter nicotianae</name>
    <dbReference type="NCBI Taxonomy" id="37929"/>
    <lineage>
        <taxon>Bacteria</taxon>
        <taxon>Bacillati</taxon>
        <taxon>Actinomycetota</taxon>
        <taxon>Actinomycetes</taxon>
        <taxon>Micrococcales</taxon>
        <taxon>Micrococcaceae</taxon>
        <taxon>Glutamicibacter</taxon>
    </lineage>
</organism>
<keyword evidence="2" id="KW-1185">Reference proteome</keyword>
<reference evidence="1 2" key="1">
    <citation type="submission" date="2019-06" db="EMBL/GenBank/DDBJ databases">
        <title>Whole genome shotgun sequence of Glutamicibacter nicotianae NBRC 14234.</title>
        <authorList>
            <person name="Hosoyama A."/>
            <person name="Uohara A."/>
            <person name="Ohji S."/>
            <person name="Ichikawa N."/>
        </authorList>
    </citation>
    <scope>NUCLEOTIDE SEQUENCE [LARGE SCALE GENOMIC DNA]</scope>
    <source>
        <strain evidence="1 2">NBRC 14234</strain>
    </source>
</reference>
<evidence type="ECO:0000313" key="2">
    <source>
        <dbReference type="Proteomes" id="UP000316242"/>
    </source>
</evidence>
<comment type="caution">
    <text evidence="1">The sequence shown here is derived from an EMBL/GenBank/DDBJ whole genome shotgun (WGS) entry which is preliminary data.</text>
</comment>
<accession>A0ABQ0RPK5</accession>
<gene>
    <name evidence="1" type="ORF">ANI01nite_29460</name>
</gene>
<dbReference type="Proteomes" id="UP000316242">
    <property type="component" value="Unassembled WGS sequence"/>
</dbReference>
<name>A0ABQ0RPK5_GLUNI</name>
<dbReference type="EMBL" id="BJNE01000018">
    <property type="protein sequence ID" value="GEC13743.1"/>
    <property type="molecule type" value="Genomic_DNA"/>
</dbReference>
<sequence length="87" mass="9933">MELSALERTQGDFLLRGFSVTELGNVAVKVYNEWVPCSREASRSDIESLLIRAGYTVRPAWMQELPPLNLEPKIHDFWVELLQDLGS</sequence>
<evidence type="ECO:0000313" key="1">
    <source>
        <dbReference type="EMBL" id="GEC13743.1"/>
    </source>
</evidence>
<proteinExistence type="predicted"/>
<protein>
    <submittedName>
        <fullName evidence="1">Uncharacterized protein</fullName>
    </submittedName>
</protein>